<evidence type="ECO:0000256" key="3">
    <source>
        <dbReference type="ARBA" id="ARBA00023274"/>
    </source>
</evidence>
<dbReference type="OrthoDB" id="36822at2157"/>
<dbReference type="Pfam" id="PF01198">
    <property type="entry name" value="Ribosomal_L31e"/>
    <property type="match status" value="1"/>
</dbReference>
<proteinExistence type="inferred from homology"/>
<evidence type="ECO:0000256" key="2">
    <source>
        <dbReference type="ARBA" id="ARBA00022980"/>
    </source>
</evidence>
<evidence type="ECO:0000256" key="6">
    <source>
        <dbReference type="SAM" id="MobiDB-lite"/>
    </source>
</evidence>
<accession>A0A0U3H642</accession>
<dbReference type="InterPro" id="IPR023621">
    <property type="entry name" value="Ribosomal_eL31_dom_sf"/>
</dbReference>
<feature type="compositionally biased region" description="Basic and acidic residues" evidence="6">
    <location>
        <begin position="9"/>
        <end position="27"/>
    </location>
</feature>
<evidence type="ECO:0000256" key="1">
    <source>
        <dbReference type="ARBA" id="ARBA00010808"/>
    </source>
</evidence>
<keyword evidence="2 7" id="KW-0689">Ribosomal protein</keyword>
<dbReference type="SUPFAM" id="SSF54575">
    <property type="entry name" value="Ribosomal protein L31e"/>
    <property type="match status" value="1"/>
</dbReference>
<evidence type="ECO:0000313" key="7">
    <source>
        <dbReference type="EMBL" id="ALU30367.1"/>
    </source>
</evidence>
<dbReference type="InterPro" id="IPR000054">
    <property type="entry name" value="Ribosomal_eL31"/>
</dbReference>
<organism evidence="7 10">
    <name type="scientific">Sulfolobus acidocaldarius</name>
    <dbReference type="NCBI Taxonomy" id="2285"/>
    <lineage>
        <taxon>Archaea</taxon>
        <taxon>Thermoproteota</taxon>
        <taxon>Thermoprotei</taxon>
        <taxon>Sulfolobales</taxon>
        <taxon>Sulfolobaceae</taxon>
        <taxon>Sulfolobus</taxon>
    </lineage>
</organism>
<feature type="compositionally biased region" description="Basic and acidic residues" evidence="6">
    <location>
        <begin position="35"/>
        <end position="46"/>
    </location>
</feature>
<comment type="similarity">
    <text evidence="1">Belongs to the eukaryotic ribosomal protein eL31 family.</text>
</comment>
<dbReference type="SMR" id="A0A0U3H642"/>
<dbReference type="OMA" id="MEQKDNF"/>
<dbReference type="EMBL" id="CP013694">
    <property type="protein sequence ID" value="ALU30367.1"/>
    <property type="molecule type" value="Genomic_DNA"/>
</dbReference>
<gene>
    <name evidence="7" type="ORF">ATY89_10710</name>
    <name evidence="8" type="ORF">ATZ20_02265</name>
</gene>
<dbReference type="EMBL" id="CP013695">
    <property type="protein sequence ID" value="ALU31085.1"/>
    <property type="molecule type" value="Genomic_DNA"/>
</dbReference>
<dbReference type="AlphaFoldDB" id="A0A0U3H642"/>
<name>A0A0U3H642_9CREN</name>
<dbReference type="GO" id="GO:0005840">
    <property type="term" value="C:ribosome"/>
    <property type="evidence" value="ECO:0007669"/>
    <property type="project" value="UniProtKB-KW"/>
</dbReference>
<dbReference type="GO" id="GO:1990904">
    <property type="term" value="C:ribonucleoprotein complex"/>
    <property type="evidence" value="ECO:0007669"/>
    <property type="project" value="UniProtKB-KW"/>
</dbReference>
<dbReference type="Gene3D" id="3.10.440.10">
    <property type="match status" value="1"/>
</dbReference>
<feature type="region of interest" description="Disordered" evidence="6">
    <location>
        <begin position="1"/>
        <end position="46"/>
    </location>
</feature>
<evidence type="ECO:0000313" key="9">
    <source>
        <dbReference type="Proteomes" id="UP000060043"/>
    </source>
</evidence>
<keyword evidence="3" id="KW-0687">Ribonucleoprotein</keyword>
<reference evidence="9 10" key="1">
    <citation type="submission" date="2015-12" db="EMBL/GenBank/DDBJ databases">
        <title>A stable core within a dynamic pangenome in Sulfolobus acidocaldarius.</title>
        <authorList>
            <person name="Anderson R."/>
            <person name="Kouris A."/>
            <person name="Seward C."/>
            <person name="Campbell K."/>
            <person name="Whitaker R."/>
        </authorList>
    </citation>
    <scope>NUCLEOTIDE SEQUENCE [LARGE SCALE GENOMIC DNA]</scope>
    <source>
        <strain evidence="7 10">GG12-C01-09</strain>
        <strain evidence="8 9">NG05B_CO5_07</strain>
    </source>
</reference>
<protein>
    <recommendedName>
        <fullName evidence="4">Large ribosomal subunit protein eL31</fullName>
    </recommendedName>
    <alternativeName>
        <fullName evidence="5">50S ribosomal protein L31e</fullName>
    </alternativeName>
</protein>
<dbReference type="PaxDb" id="1435377-SUSAZ_06960"/>
<dbReference type="CDD" id="cd00463">
    <property type="entry name" value="Ribosomal_L31e"/>
    <property type="match status" value="1"/>
</dbReference>
<sequence length="129" mass="15196">MSQETTATKQEEQKTSELQQQKKEEQKPQQATTTTKEEKKTKPEKENFEMVINFRRVIMGRKTTRTKRAIKYVRYMVKRHFGAEKVIIDPLLAKAITMNGRDKIVRRVRIAVKRIGEKTYLARLAIKSE</sequence>
<dbReference type="STRING" id="1435377.SUSAZ_06960"/>
<evidence type="ECO:0000256" key="5">
    <source>
        <dbReference type="ARBA" id="ARBA00035378"/>
    </source>
</evidence>
<dbReference type="NCBIfam" id="NF002258">
    <property type="entry name" value="PRK01192.1-1"/>
    <property type="match status" value="1"/>
</dbReference>
<dbReference type="Proteomes" id="UP000060043">
    <property type="component" value="Chromosome"/>
</dbReference>
<evidence type="ECO:0000313" key="8">
    <source>
        <dbReference type="EMBL" id="ALU31085.1"/>
    </source>
</evidence>
<dbReference type="Proteomes" id="UP000065473">
    <property type="component" value="Chromosome"/>
</dbReference>
<dbReference type="GO" id="GO:0003735">
    <property type="term" value="F:structural constituent of ribosome"/>
    <property type="evidence" value="ECO:0007669"/>
    <property type="project" value="InterPro"/>
</dbReference>
<evidence type="ECO:0000313" key="10">
    <source>
        <dbReference type="Proteomes" id="UP000065473"/>
    </source>
</evidence>
<dbReference type="SMART" id="SM01380">
    <property type="entry name" value="Ribosomal_L31e"/>
    <property type="match status" value="1"/>
</dbReference>
<dbReference type="RefSeq" id="WP_011278289.1">
    <property type="nucleotide sequence ID" value="NZ_BHWZ01000003.1"/>
</dbReference>
<evidence type="ECO:0000256" key="4">
    <source>
        <dbReference type="ARBA" id="ARBA00035230"/>
    </source>
</evidence>
<dbReference type="GeneID" id="14551961"/>
<dbReference type="GO" id="GO:0006412">
    <property type="term" value="P:translation"/>
    <property type="evidence" value="ECO:0007669"/>
    <property type="project" value="InterPro"/>
</dbReference>